<protein>
    <submittedName>
        <fullName evidence="2">Uncharacterized protein</fullName>
    </submittedName>
</protein>
<evidence type="ECO:0000313" key="3">
    <source>
        <dbReference type="Proteomes" id="UP000305471"/>
    </source>
</evidence>
<sequence>MAIFKGIKFLDKLNKVIHSKESKTGIAIQIFGAICFFAAMTLLFTSTKSNSPTLYLFFAGFFSFSILLWVIGAYQKRKFYKLGKTPLTLTPSICTIGEEFKGSIEIEKPNFNRVKIISITLWHRTMRGDDSRKDIVWESSATTHINHVDGKTILNFCFAIPHGMEPTNKAFFSENKYFWEASFEFVESMQSIKRTWEIPVKI</sequence>
<keyword evidence="1" id="KW-1133">Transmembrane helix</keyword>
<proteinExistence type="predicted"/>
<dbReference type="AlphaFoldDB" id="A0A4U0ZFR0"/>
<keyword evidence="1" id="KW-0472">Membrane</keyword>
<dbReference type="EMBL" id="SWCO01000005">
    <property type="protein sequence ID" value="TKB03424.1"/>
    <property type="molecule type" value="Genomic_DNA"/>
</dbReference>
<feature type="transmembrane region" description="Helical" evidence="1">
    <location>
        <begin position="26"/>
        <end position="47"/>
    </location>
</feature>
<keyword evidence="3" id="KW-1185">Reference proteome</keyword>
<name>A0A4U0ZFR0_9ALTE</name>
<organism evidence="2 3">
    <name type="scientific">Alteromonas portus</name>
    <dbReference type="NCBI Taxonomy" id="2565549"/>
    <lineage>
        <taxon>Bacteria</taxon>
        <taxon>Pseudomonadati</taxon>
        <taxon>Pseudomonadota</taxon>
        <taxon>Gammaproteobacteria</taxon>
        <taxon>Alteromonadales</taxon>
        <taxon>Alteromonadaceae</taxon>
        <taxon>Alteromonas/Salinimonas group</taxon>
        <taxon>Alteromonas</taxon>
    </lineage>
</organism>
<evidence type="ECO:0000256" key="1">
    <source>
        <dbReference type="SAM" id="Phobius"/>
    </source>
</evidence>
<dbReference type="OrthoDB" id="6330967at2"/>
<dbReference type="Proteomes" id="UP000305471">
    <property type="component" value="Unassembled WGS sequence"/>
</dbReference>
<gene>
    <name evidence="2" type="ORF">E5672_10315</name>
</gene>
<feature type="transmembrane region" description="Helical" evidence="1">
    <location>
        <begin position="53"/>
        <end position="74"/>
    </location>
</feature>
<reference evidence="2 3" key="1">
    <citation type="submission" date="2019-04" db="EMBL/GenBank/DDBJ databases">
        <title>Alteromonas portus sp. nov., an alginate lyase-excreting marine bacterium.</title>
        <authorList>
            <person name="Huang H."/>
            <person name="Mo K."/>
            <person name="Bao S."/>
        </authorList>
    </citation>
    <scope>NUCLEOTIDE SEQUENCE [LARGE SCALE GENOMIC DNA]</scope>
    <source>
        <strain evidence="2 3">HB161718</strain>
    </source>
</reference>
<accession>A0A4U0ZFR0</accession>
<evidence type="ECO:0000313" key="2">
    <source>
        <dbReference type="EMBL" id="TKB03424.1"/>
    </source>
</evidence>
<comment type="caution">
    <text evidence="2">The sequence shown here is derived from an EMBL/GenBank/DDBJ whole genome shotgun (WGS) entry which is preliminary data.</text>
</comment>
<keyword evidence="1" id="KW-0812">Transmembrane</keyword>
<dbReference type="RefSeq" id="WP_136782116.1">
    <property type="nucleotide sequence ID" value="NZ_SWCO01000005.1"/>
</dbReference>